<dbReference type="AlphaFoldDB" id="A0AA37SDD6"/>
<feature type="domain" description="SbsA Ig-like" evidence="3">
    <location>
        <begin position="43"/>
        <end position="147"/>
    </location>
</feature>
<gene>
    <name evidence="4" type="ORF">GCM10007876_35470</name>
</gene>
<reference evidence="4" key="2">
    <citation type="submission" date="2023-01" db="EMBL/GenBank/DDBJ databases">
        <title>Draft genome sequence of Litoribrevibacter albus strain NBRC 110071.</title>
        <authorList>
            <person name="Sun Q."/>
            <person name="Mori K."/>
        </authorList>
    </citation>
    <scope>NUCLEOTIDE SEQUENCE</scope>
    <source>
        <strain evidence="4">NBRC 110071</strain>
    </source>
</reference>
<dbReference type="InterPro" id="IPR032812">
    <property type="entry name" value="SbsA_Ig"/>
</dbReference>
<dbReference type="EMBL" id="BSNM01000016">
    <property type="protein sequence ID" value="GLQ33068.1"/>
    <property type="molecule type" value="Genomic_DNA"/>
</dbReference>
<dbReference type="Proteomes" id="UP001161389">
    <property type="component" value="Unassembled WGS sequence"/>
</dbReference>
<protein>
    <recommendedName>
        <fullName evidence="3">SbsA Ig-like domain-containing protein</fullName>
    </recommendedName>
</protein>
<feature type="region of interest" description="Disordered" evidence="2">
    <location>
        <begin position="31"/>
        <end position="66"/>
    </location>
</feature>
<feature type="compositionally biased region" description="Low complexity" evidence="2">
    <location>
        <begin position="36"/>
        <end position="46"/>
    </location>
</feature>
<feature type="compositionally biased region" description="Polar residues" evidence="2">
    <location>
        <begin position="53"/>
        <end position="66"/>
    </location>
</feature>
<proteinExistence type="predicted"/>
<comment type="caution">
    <text evidence="4">The sequence shown here is derived from an EMBL/GenBank/DDBJ whole genome shotgun (WGS) entry which is preliminary data.</text>
</comment>
<dbReference type="RefSeq" id="WP_284383299.1">
    <property type="nucleotide sequence ID" value="NZ_BSNM01000016.1"/>
</dbReference>
<keyword evidence="5" id="KW-1185">Reference proteome</keyword>
<sequence>MPFIQYSGDTNRWRFRTCLIALATTGLTACGGGSSSGSDIQSDQSTPEVSLVSPANNATDVDTSTIPSATFNEDMLGTSIDTSTITLESSGTPVDISVIFDGATNQVSLQPTIGLGPLQTYTATIKQPVADLSGNTLANEYSWSFTTEDGSWQAPTSLSGEAEAIYIPMISANSRGQKLAIWLARNDGEGDLWASMYDVNTGWSQPEQVDDSAGNSGSANIVLTDDGDALAVWYQTDGSYYTIWTNHYDADTGWQGPQAIPTTYEDHASSPELVMDTQGNAIATWRQRYENRQRIAAARYDSENGWGAVTIIDNNMSEHGYEPKIDMDQEGNAIVVWHGFDGTRNNIYSNRYVVDNGWIDPIIINAPGSNAYAPQVSVNTAGEAMAVWYQDDLDGLSRDMIWAARYTPENAWLPAETISENENNSSVDYPIISVDNQGNALVIWTQYRDSEGDVWSRYYQANNGWQTPTQLENITGNAYGSSLSMDNNGNAMAMWIYDNEDVTEIMASRFTREHGWQEAINIDSDELGSSKQPIIKLDTQGVGTAIWAQSDAKIWSAQFK</sequence>
<keyword evidence="1" id="KW-0732">Signal</keyword>
<evidence type="ECO:0000313" key="4">
    <source>
        <dbReference type="EMBL" id="GLQ33068.1"/>
    </source>
</evidence>
<evidence type="ECO:0000313" key="5">
    <source>
        <dbReference type="Proteomes" id="UP001161389"/>
    </source>
</evidence>
<reference evidence="4" key="1">
    <citation type="journal article" date="2014" name="Int. J. Syst. Evol. Microbiol.">
        <title>Complete genome sequence of Corynebacterium casei LMG S-19264T (=DSM 44701T), isolated from a smear-ripened cheese.</title>
        <authorList>
            <consortium name="US DOE Joint Genome Institute (JGI-PGF)"/>
            <person name="Walter F."/>
            <person name="Albersmeier A."/>
            <person name="Kalinowski J."/>
            <person name="Ruckert C."/>
        </authorList>
    </citation>
    <scope>NUCLEOTIDE SEQUENCE</scope>
    <source>
        <strain evidence="4">NBRC 110071</strain>
    </source>
</reference>
<evidence type="ECO:0000259" key="3">
    <source>
        <dbReference type="Pfam" id="PF13205"/>
    </source>
</evidence>
<dbReference type="SUPFAM" id="SSF89372">
    <property type="entry name" value="Fucose-specific lectin"/>
    <property type="match status" value="2"/>
</dbReference>
<name>A0AA37SDD6_9GAMM</name>
<evidence type="ECO:0000256" key="1">
    <source>
        <dbReference type="ARBA" id="ARBA00022729"/>
    </source>
</evidence>
<dbReference type="InterPro" id="IPR014755">
    <property type="entry name" value="Cu-Rt/internalin_Ig-like"/>
</dbReference>
<evidence type="ECO:0000256" key="2">
    <source>
        <dbReference type="SAM" id="MobiDB-lite"/>
    </source>
</evidence>
<organism evidence="4 5">
    <name type="scientific">Litoribrevibacter albus</name>
    <dbReference type="NCBI Taxonomy" id="1473156"/>
    <lineage>
        <taxon>Bacteria</taxon>
        <taxon>Pseudomonadati</taxon>
        <taxon>Pseudomonadota</taxon>
        <taxon>Gammaproteobacteria</taxon>
        <taxon>Oceanospirillales</taxon>
        <taxon>Oceanospirillaceae</taxon>
        <taxon>Litoribrevibacter</taxon>
    </lineage>
</organism>
<accession>A0AA37SDD6</accession>
<dbReference type="Pfam" id="PF13205">
    <property type="entry name" value="Big_5"/>
    <property type="match status" value="1"/>
</dbReference>
<dbReference type="Gene3D" id="2.60.40.1220">
    <property type="match status" value="1"/>
</dbReference>